<organism evidence="2 3">
    <name type="scientific">Prunus dulcis</name>
    <name type="common">Almond</name>
    <name type="synonym">Amygdalus dulcis</name>
    <dbReference type="NCBI Taxonomy" id="3755"/>
    <lineage>
        <taxon>Eukaryota</taxon>
        <taxon>Viridiplantae</taxon>
        <taxon>Streptophyta</taxon>
        <taxon>Embryophyta</taxon>
        <taxon>Tracheophyta</taxon>
        <taxon>Spermatophyta</taxon>
        <taxon>Magnoliopsida</taxon>
        <taxon>eudicotyledons</taxon>
        <taxon>Gunneridae</taxon>
        <taxon>Pentapetalae</taxon>
        <taxon>rosids</taxon>
        <taxon>fabids</taxon>
        <taxon>Rosales</taxon>
        <taxon>Rosaceae</taxon>
        <taxon>Amygdaloideae</taxon>
        <taxon>Amygdaleae</taxon>
        <taxon>Prunus</taxon>
    </lineage>
</organism>
<sequence length="73" mass="8136">MALNLGFVIGILGVENVEEIMEEEFSGPPLNVMVELLLGLVFCIWAALTVLDTFLSIHPHSEENRYAFCLLNV</sequence>
<keyword evidence="1" id="KW-0812">Transmembrane</keyword>
<keyword evidence="3" id="KW-1185">Reference proteome</keyword>
<comment type="caution">
    <text evidence="2">The sequence shown here is derived from an EMBL/GenBank/DDBJ whole genome shotgun (WGS) entry which is preliminary data.</text>
</comment>
<evidence type="ECO:0000313" key="2">
    <source>
        <dbReference type="EMBL" id="KAI5353079.1"/>
    </source>
</evidence>
<proteinExistence type="predicted"/>
<reference evidence="2 3" key="1">
    <citation type="journal article" date="2022" name="G3 (Bethesda)">
        <title>Whole-genome sequence and methylome profiling of the almond [Prunus dulcis (Mill.) D.A. Webb] cultivar 'Nonpareil'.</title>
        <authorList>
            <person name="D'Amico-Willman K.M."/>
            <person name="Ouma W.Z."/>
            <person name="Meulia T."/>
            <person name="Sideli G.M."/>
            <person name="Gradziel T.M."/>
            <person name="Fresnedo-Ramirez J."/>
        </authorList>
    </citation>
    <scope>NUCLEOTIDE SEQUENCE [LARGE SCALE GENOMIC DNA]</scope>
    <source>
        <strain evidence="2">Clone GOH B32 T37-40</strain>
    </source>
</reference>
<dbReference type="Proteomes" id="UP001054821">
    <property type="component" value="Chromosome 1"/>
</dbReference>
<evidence type="ECO:0000313" key="3">
    <source>
        <dbReference type="Proteomes" id="UP001054821"/>
    </source>
</evidence>
<accession>A0AAD4ZRX7</accession>
<gene>
    <name evidence="2" type="ORF">L3X38_005971</name>
</gene>
<name>A0AAD4ZRX7_PRUDU</name>
<keyword evidence="1" id="KW-1133">Transmembrane helix</keyword>
<feature type="transmembrane region" description="Helical" evidence="1">
    <location>
        <begin position="36"/>
        <end position="55"/>
    </location>
</feature>
<dbReference type="EMBL" id="JAJFAZ020000001">
    <property type="protein sequence ID" value="KAI5353079.1"/>
    <property type="molecule type" value="Genomic_DNA"/>
</dbReference>
<dbReference type="AlphaFoldDB" id="A0AAD4ZRX7"/>
<protein>
    <submittedName>
        <fullName evidence="2">Uncharacterized protein</fullName>
    </submittedName>
</protein>
<evidence type="ECO:0000256" key="1">
    <source>
        <dbReference type="SAM" id="Phobius"/>
    </source>
</evidence>
<keyword evidence="1" id="KW-0472">Membrane</keyword>